<evidence type="ECO:0000313" key="2">
    <source>
        <dbReference type="EMBL" id="RNI17896.1"/>
    </source>
</evidence>
<evidence type="ECO:0000256" key="1">
    <source>
        <dbReference type="SAM" id="MobiDB-lite"/>
    </source>
</evidence>
<accession>A0A3M9LX54</accession>
<organism evidence="2 3">
    <name type="scientific">Flexivirga caeni</name>
    <dbReference type="NCBI Taxonomy" id="2294115"/>
    <lineage>
        <taxon>Bacteria</taxon>
        <taxon>Bacillati</taxon>
        <taxon>Actinomycetota</taxon>
        <taxon>Actinomycetes</taxon>
        <taxon>Micrococcales</taxon>
        <taxon>Dermacoccaceae</taxon>
        <taxon>Flexivirga</taxon>
    </lineage>
</organism>
<evidence type="ECO:0000313" key="3">
    <source>
        <dbReference type="Proteomes" id="UP000271678"/>
    </source>
</evidence>
<comment type="caution">
    <text evidence="2">The sequence shown here is derived from an EMBL/GenBank/DDBJ whole genome shotgun (WGS) entry which is preliminary data.</text>
</comment>
<keyword evidence="3" id="KW-1185">Reference proteome</keyword>
<dbReference type="Proteomes" id="UP000271678">
    <property type="component" value="Unassembled WGS sequence"/>
</dbReference>
<sequence length="157" mass="15914">MKIGAVGCGGLIGLFIVLVVIGAAIGTTTGHGKGAPLVSRSSVTTTPQATHSTTHSPTPTHSATSTHTVVTPKPAHTTPAPRETHTPAPAASAPAPSQPALAPATTTVAHPACYPLTNGGNCYEPGEFCRKSDHGMSGIAGDGKRIVCAYNDGWRWE</sequence>
<dbReference type="AlphaFoldDB" id="A0A3M9LX54"/>
<evidence type="ECO:0008006" key="4">
    <source>
        <dbReference type="Google" id="ProtNLM"/>
    </source>
</evidence>
<proteinExistence type="predicted"/>
<name>A0A3M9LX54_9MICO</name>
<feature type="compositionally biased region" description="Low complexity" evidence="1">
    <location>
        <begin position="42"/>
        <end position="72"/>
    </location>
</feature>
<gene>
    <name evidence="2" type="ORF">EFY87_18995</name>
</gene>
<protein>
    <recommendedName>
        <fullName evidence="4">DUF3761 domain-containing protein</fullName>
    </recommendedName>
</protein>
<reference evidence="2 3" key="1">
    <citation type="submission" date="2018-11" db="EMBL/GenBank/DDBJ databases">
        <title>Draft genome of Simplicispira Flexivirga sp. BO-16.</title>
        <authorList>
            <person name="Im W.T."/>
        </authorList>
    </citation>
    <scope>NUCLEOTIDE SEQUENCE [LARGE SCALE GENOMIC DNA]</scope>
    <source>
        <strain evidence="2 3">BO-16</strain>
    </source>
</reference>
<dbReference type="EMBL" id="RJJQ01000027">
    <property type="protein sequence ID" value="RNI17896.1"/>
    <property type="molecule type" value="Genomic_DNA"/>
</dbReference>
<feature type="compositionally biased region" description="Low complexity" evidence="1">
    <location>
        <begin position="86"/>
        <end position="103"/>
    </location>
</feature>
<feature type="region of interest" description="Disordered" evidence="1">
    <location>
        <begin position="29"/>
        <end position="103"/>
    </location>
</feature>